<accession>A0A1G9EAH6</accession>
<dbReference type="Proteomes" id="UP000199008">
    <property type="component" value="Unassembled WGS sequence"/>
</dbReference>
<comment type="similarity">
    <text evidence="5">Belongs to the truncated hemoglobin family. Group II subfamily.</text>
</comment>
<keyword evidence="7" id="KW-1185">Reference proteome</keyword>
<name>A0A1G9EAH6_9BACL</name>
<dbReference type="InterPro" id="IPR012292">
    <property type="entry name" value="Globin/Proto"/>
</dbReference>
<evidence type="ECO:0000256" key="4">
    <source>
        <dbReference type="ARBA" id="ARBA00023004"/>
    </source>
</evidence>
<dbReference type="RefSeq" id="WP_052256920.1">
    <property type="nucleotide sequence ID" value="NZ_FNFY01000008.1"/>
</dbReference>
<dbReference type="OrthoDB" id="9790913at2"/>
<dbReference type="EMBL" id="FNFY01000008">
    <property type="protein sequence ID" value="SDK73143.1"/>
    <property type="molecule type" value="Genomic_DNA"/>
</dbReference>
<evidence type="ECO:0000256" key="1">
    <source>
        <dbReference type="ARBA" id="ARBA00022448"/>
    </source>
</evidence>
<dbReference type="InterPro" id="IPR009050">
    <property type="entry name" value="Globin-like_sf"/>
</dbReference>
<dbReference type="STRING" id="576118.SAMN05216216_10816"/>
<dbReference type="GO" id="GO:0019825">
    <property type="term" value="F:oxygen binding"/>
    <property type="evidence" value="ECO:0007669"/>
    <property type="project" value="InterPro"/>
</dbReference>
<evidence type="ECO:0000256" key="2">
    <source>
        <dbReference type="ARBA" id="ARBA00022617"/>
    </source>
</evidence>
<protein>
    <submittedName>
        <fullName evidence="6">Hemoglobin</fullName>
    </submittedName>
</protein>
<dbReference type="SUPFAM" id="SSF46458">
    <property type="entry name" value="Globin-like"/>
    <property type="match status" value="1"/>
</dbReference>
<proteinExistence type="inferred from homology"/>
<keyword evidence="3" id="KW-0479">Metal-binding</keyword>
<dbReference type="GO" id="GO:0020037">
    <property type="term" value="F:heme binding"/>
    <property type="evidence" value="ECO:0007669"/>
    <property type="project" value="InterPro"/>
</dbReference>
<dbReference type="InterPro" id="IPR044203">
    <property type="entry name" value="GlbO/GLB3-like"/>
</dbReference>
<gene>
    <name evidence="6" type="ORF">SAMN05216216_10816</name>
</gene>
<organism evidence="6 7">
    <name type="scientific">Lacicoccus qingdaonensis</name>
    <dbReference type="NCBI Taxonomy" id="576118"/>
    <lineage>
        <taxon>Bacteria</taxon>
        <taxon>Bacillati</taxon>
        <taxon>Bacillota</taxon>
        <taxon>Bacilli</taxon>
        <taxon>Bacillales</taxon>
        <taxon>Salinicoccaceae</taxon>
        <taxon>Lacicoccus</taxon>
    </lineage>
</organism>
<dbReference type="GO" id="GO:0005344">
    <property type="term" value="F:oxygen carrier activity"/>
    <property type="evidence" value="ECO:0007669"/>
    <property type="project" value="InterPro"/>
</dbReference>
<sequence>MVKKNPLSNPYKAIGTEKLFEMIDRFYYYVERDDRINYLFPGDFKETAFKQKLFQVQFLGGPNLYIQEYGHPMMKARHMPFVITPYAKEAWLENMYQAMLDVDIPEELRDFLFQRYTMTANHMVNTPD</sequence>
<evidence type="ECO:0000256" key="5">
    <source>
        <dbReference type="ARBA" id="ARBA00034496"/>
    </source>
</evidence>
<reference evidence="7" key="1">
    <citation type="submission" date="2016-10" db="EMBL/GenBank/DDBJ databases">
        <authorList>
            <person name="Varghese N."/>
            <person name="Submissions S."/>
        </authorList>
    </citation>
    <scope>NUCLEOTIDE SEQUENCE [LARGE SCALE GENOMIC DNA]</scope>
    <source>
        <strain evidence="7">CGMCC 1.8895</strain>
    </source>
</reference>
<dbReference type="PANTHER" id="PTHR47366">
    <property type="entry name" value="TWO-ON-TWO HEMOGLOBIN-3"/>
    <property type="match status" value="1"/>
</dbReference>
<dbReference type="PANTHER" id="PTHR47366:SF1">
    <property type="entry name" value="TWO-ON-TWO HEMOGLOBIN-3"/>
    <property type="match status" value="1"/>
</dbReference>
<dbReference type="AlphaFoldDB" id="A0A1G9EAH6"/>
<dbReference type="Pfam" id="PF01152">
    <property type="entry name" value="Bac_globin"/>
    <property type="match status" value="1"/>
</dbReference>
<keyword evidence="1" id="KW-0813">Transport</keyword>
<dbReference type="InterPro" id="IPR001486">
    <property type="entry name" value="Hemoglobin_trunc"/>
</dbReference>
<keyword evidence="2" id="KW-0349">Heme</keyword>
<evidence type="ECO:0000313" key="6">
    <source>
        <dbReference type="EMBL" id="SDK73143.1"/>
    </source>
</evidence>
<evidence type="ECO:0000313" key="7">
    <source>
        <dbReference type="Proteomes" id="UP000199008"/>
    </source>
</evidence>
<keyword evidence="4" id="KW-0408">Iron</keyword>
<dbReference type="GO" id="GO:0046872">
    <property type="term" value="F:metal ion binding"/>
    <property type="evidence" value="ECO:0007669"/>
    <property type="project" value="UniProtKB-KW"/>
</dbReference>
<dbReference type="Gene3D" id="1.10.490.10">
    <property type="entry name" value="Globins"/>
    <property type="match status" value="1"/>
</dbReference>
<evidence type="ECO:0000256" key="3">
    <source>
        <dbReference type="ARBA" id="ARBA00022723"/>
    </source>
</evidence>